<reference evidence="1" key="1">
    <citation type="submission" date="2022-10" db="EMBL/GenBank/DDBJ databases">
        <title>Complete Genome of Trichothecium roseum strain YXFP-22015, a Plant Pathogen Isolated from Citrus.</title>
        <authorList>
            <person name="Wang Y."/>
            <person name="Zhu L."/>
        </authorList>
    </citation>
    <scope>NUCLEOTIDE SEQUENCE</scope>
    <source>
        <strain evidence="1">YXFP-22015</strain>
    </source>
</reference>
<name>A0ACC0V031_9HYPO</name>
<dbReference type="Proteomes" id="UP001163324">
    <property type="component" value="Chromosome 5"/>
</dbReference>
<organism evidence="1 2">
    <name type="scientific">Trichothecium roseum</name>
    <dbReference type="NCBI Taxonomy" id="47278"/>
    <lineage>
        <taxon>Eukaryota</taxon>
        <taxon>Fungi</taxon>
        <taxon>Dikarya</taxon>
        <taxon>Ascomycota</taxon>
        <taxon>Pezizomycotina</taxon>
        <taxon>Sordariomycetes</taxon>
        <taxon>Hypocreomycetidae</taxon>
        <taxon>Hypocreales</taxon>
        <taxon>Hypocreales incertae sedis</taxon>
        <taxon>Trichothecium</taxon>
    </lineage>
</organism>
<proteinExistence type="predicted"/>
<evidence type="ECO:0000313" key="1">
    <source>
        <dbReference type="EMBL" id="KAI9899759.1"/>
    </source>
</evidence>
<accession>A0ACC0V031</accession>
<keyword evidence="2" id="KW-1185">Reference proteome</keyword>
<dbReference type="EMBL" id="CM047944">
    <property type="protein sequence ID" value="KAI9899759.1"/>
    <property type="molecule type" value="Genomic_DNA"/>
</dbReference>
<protein>
    <submittedName>
        <fullName evidence="1">Uncharacterized protein</fullName>
    </submittedName>
</protein>
<gene>
    <name evidence="1" type="ORF">N3K66_006220</name>
</gene>
<comment type="caution">
    <text evidence="1">The sequence shown here is derived from an EMBL/GenBank/DDBJ whole genome shotgun (WGS) entry which is preliminary data.</text>
</comment>
<evidence type="ECO:0000313" key="2">
    <source>
        <dbReference type="Proteomes" id="UP001163324"/>
    </source>
</evidence>
<sequence length="174" mass="18504">MSASTTPGPLTDREAVIQAVLGFTESLDLNSPSLLRDNTTPDFVFDRTALVAALGLGGSGEANRGQEAVIKGVLVAVGGMTTSHHVSNFRVRVEGEEKEGVRKAGFEARALAYHHRVLGQPAEGAGNLYVMSNTYEGDLARGADGRWRLARFRVEPVWQSGNLAVVKGPGAEED</sequence>